<evidence type="ECO:0000256" key="4">
    <source>
        <dbReference type="PROSITE-ProRule" id="PRU00267"/>
    </source>
</evidence>
<dbReference type="Pfam" id="PF00505">
    <property type="entry name" value="HMG_box"/>
    <property type="match status" value="1"/>
</dbReference>
<evidence type="ECO:0000313" key="8">
    <source>
        <dbReference type="Proteomes" id="UP000478052"/>
    </source>
</evidence>
<feature type="region of interest" description="Disordered" evidence="5">
    <location>
        <begin position="429"/>
        <end position="457"/>
    </location>
</feature>
<feature type="domain" description="HMG box" evidence="6">
    <location>
        <begin position="232"/>
        <end position="298"/>
    </location>
</feature>
<keyword evidence="3 4" id="KW-0539">Nucleus</keyword>
<dbReference type="EMBL" id="VUJU01008312">
    <property type="protein sequence ID" value="KAF0732544.1"/>
    <property type="molecule type" value="Genomic_DNA"/>
</dbReference>
<keyword evidence="8" id="KW-1185">Reference proteome</keyword>
<dbReference type="PANTHER" id="PTHR46318:SF3">
    <property type="entry name" value="UPSTREAM BINDING TRANSCRIPTION FACTOR"/>
    <property type="match status" value="1"/>
</dbReference>
<evidence type="ECO:0000313" key="7">
    <source>
        <dbReference type="EMBL" id="KAF0732544.1"/>
    </source>
</evidence>
<protein>
    <submittedName>
        <fullName evidence="7">Nucleolar transcription factor 1-A-like</fullName>
    </submittedName>
</protein>
<organism evidence="7 8">
    <name type="scientific">Aphis craccivora</name>
    <name type="common">Cowpea aphid</name>
    <dbReference type="NCBI Taxonomy" id="307492"/>
    <lineage>
        <taxon>Eukaryota</taxon>
        <taxon>Metazoa</taxon>
        <taxon>Ecdysozoa</taxon>
        <taxon>Arthropoda</taxon>
        <taxon>Hexapoda</taxon>
        <taxon>Insecta</taxon>
        <taxon>Pterygota</taxon>
        <taxon>Neoptera</taxon>
        <taxon>Paraneoptera</taxon>
        <taxon>Hemiptera</taxon>
        <taxon>Sternorrhyncha</taxon>
        <taxon>Aphidomorpha</taxon>
        <taxon>Aphidoidea</taxon>
        <taxon>Aphididae</taxon>
        <taxon>Aphidini</taxon>
        <taxon>Aphis</taxon>
        <taxon>Aphis</taxon>
    </lineage>
</organism>
<comment type="subcellular location">
    <subcellularLocation>
        <location evidence="1">Nucleus</location>
    </subcellularLocation>
</comment>
<evidence type="ECO:0000256" key="2">
    <source>
        <dbReference type="ARBA" id="ARBA00023125"/>
    </source>
</evidence>
<accession>A0A6G0WY86</accession>
<dbReference type="SMART" id="SM00398">
    <property type="entry name" value="HMG"/>
    <property type="match status" value="3"/>
</dbReference>
<comment type="caution">
    <text evidence="7">The sequence shown here is derived from an EMBL/GenBank/DDBJ whole genome shotgun (WGS) entry which is preliminary data.</text>
</comment>
<evidence type="ECO:0000256" key="3">
    <source>
        <dbReference type="ARBA" id="ARBA00023242"/>
    </source>
</evidence>
<feature type="DNA-binding region" description="HMG box" evidence="4">
    <location>
        <begin position="328"/>
        <end position="394"/>
    </location>
</feature>
<proteinExistence type="predicted"/>
<dbReference type="GO" id="GO:0003677">
    <property type="term" value="F:DNA binding"/>
    <property type="evidence" value="ECO:0007669"/>
    <property type="project" value="UniProtKB-UniRule"/>
</dbReference>
<evidence type="ECO:0000256" key="5">
    <source>
        <dbReference type="SAM" id="MobiDB-lite"/>
    </source>
</evidence>
<dbReference type="CDD" id="cd00084">
    <property type="entry name" value="HMG-box_SF"/>
    <property type="match status" value="1"/>
</dbReference>
<dbReference type="AlphaFoldDB" id="A0A6G0WY86"/>
<feature type="domain" description="HMG box" evidence="6">
    <location>
        <begin position="150"/>
        <end position="218"/>
    </location>
</feature>
<feature type="domain" description="HMG box" evidence="6">
    <location>
        <begin position="328"/>
        <end position="394"/>
    </location>
</feature>
<feature type="region of interest" description="Disordered" evidence="5">
    <location>
        <begin position="535"/>
        <end position="588"/>
    </location>
</feature>
<feature type="region of interest" description="Disordered" evidence="5">
    <location>
        <begin position="1"/>
        <end position="59"/>
    </location>
</feature>
<evidence type="ECO:0000259" key="6">
    <source>
        <dbReference type="PROSITE" id="PS50118"/>
    </source>
</evidence>
<dbReference type="InterPro" id="IPR036910">
    <property type="entry name" value="HMG_box_dom_sf"/>
</dbReference>
<dbReference type="Proteomes" id="UP000478052">
    <property type="component" value="Unassembled WGS sequence"/>
</dbReference>
<feature type="DNA-binding region" description="HMG box" evidence="4">
    <location>
        <begin position="150"/>
        <end position="218"/>
    </location>
</feature>
<evidence type="ECO:0000256" key="1">
    <source>
        <dbReference type="ARBA" id="ARBA00004123"/>
    </source>
</evidence>
<dbReference type="OrthoDB" id="498543at2759"/>
<dbReference type="Gene3D" id="1.10.30.10">
    <property type="entry name" value="High mobility group box domain"/>
    <property type="match status" value="3"/>
</dbReference>
<dbReference type="PROSITE" id="PS50118">
    <property type="entry name" value="HMG_BOX_2"/>
    <property type="match status" value="3"/>
</dbReference>
<feature type="compositionally biased region" description="Acidic residues" evidence="5">
    <location>
        <begin position="544"/>
        <end position="588"/>
    </location>
</feature>
<reference evidence="7 8" key="1">
    <citation type="submission" date="2019-08" db="EMBL/GenBank/DDBJ databases">
        <title>Whole genome of Aphis craccivora.</title>
        <authorList>
            <person name="Voronova N.V."/>
            <person name="Shulinski R.S."/>
            <person name="Bandarenka Y.V."/>
            <person name="Zhorov D.G."/>
            <person name="Warner D."/>
        </authorList>
    </citation>
    <scope>NUCLEOTIDE SEQUENCE [LARGE SCALE GENOMIC DNA]</scope>
    <source>
        <strain evidence="7">180601</strain>
        <tissue evidence="7">Whole Body</tissue>
    </source>
</reference>
<dbReference type="GO" id="GO:0005634">
    <property type="term" value="C:nucleus"/>
    <property type="evidence" value="ECO:0007669"/>
    <property type="project" value="UniProtKB-SubCell"/>
</dbReference>
<feature type="DNA-binding region" description="HMG box" evidence="4">
    <location>
        <begin position="232"/>
        <end position="298"/>
    </location>
</feature>
<keyword evidence="2 4" id="KW-0238">DNA-binding</keyword>
<name>A0A6G0WY86_APHCR</name>
<sequence length="588" mass="68762">MGLDRKRKSINALQNTDKKRKSITEKKPASSSSDDSDEQSDHDNGLLNNEVKNENPTISRWPQEDIKKLLSKMELVLPKNDNQIFRSRFSKLDWDKIQFDSYSKDDCQSTWLAIQDQLRTFKTIGDLIHDARNLLETKGIDTYRSKTNRLPKPRTAYMLYYTEILQKCKKKHPDLKLPQLTQIIAEKYKKLSPDKKQTFIDRAQQLKTEYIELVDKTNVGFQFKEPNKPKKLNKPKTPFQIFMESKTSDLESGTVNKTEFQNQLKEKWDGMTEKKKSKWIKLAKEREQTYLTNLKEDHKNDPAFTMPTKSALTKGDRNILDSQSGKPKKPPVNNYGLFSKEILQSNALEGVPPKERMTVLSQKWKALSDEERQIYTDKLKVITERYKTEFDAYLNTLPENERQLEMSKIKAKPRKAEPKVVPRINAREVISEKPTEKPKKKSTSQYNSKTKTFKNEPKPVPYKNAFELYRSKLEANEKNPITSLEDWNKKNGKKQLVFENELKALKKEYMKNLKVFLRGLSEEDLQLYLQLRKPEFLTGKDSGDSENEENSSSEDDDDDKDDDNDDDEDDEDEDEDEDDENEDEDDSE</sequence>
<dbReference type="Pfam" id="PF09011">
    <property type="entry name" value="HMG_box_2"/>
    <property type="match status" value="1"/>
</dbReference>
<dbReference type="SUPFAM" id="SSF47095">
    <property type="entry name" value="HMG-box"/>
    <property type="match status" value="3"/>
</dbReference>
<gene>
    <name evidence="7" type="ORF">FWK35_00039166</name>
</gene>
<dbReference type="InterPro" id="IPR009071">
    <property type="entry name" value="HMG_box_dom"/>
</dbReference>
<dbReference type="InterPro" id="IPR051762">
    <property type="entry name" value="UBF1"/>
</dbReference>
<dbReference type="PANTHER" id="PTHR46318">
    <property type="entry name" value="UPSTREAM BINDING TRANSCRIPTION FACTOR"/>
    <property type="match status" value="1"/>
</dbReference>